<gene>
    <name evidence="2" type="ORF">H9L09_15865</name>
</gene>
<feature type="domain" description="AB hydrolase-1" evidence="1">
    <location>
        <begin position="28"/>
        <end position="281"/>
    </location>
</feature>
<sequence length="295" mass="30859">MDNAYRTVTLPDGRQLEYLVEGDPDGVPLVLHHGTPGSAVPFPRASEAAAARGLALVMCSRAGYGGSSPDEGRTVASVAADVAALLDSLDRTEFLSLGWSGGGPHSLACAALLPERCRAAATGAGVAPYDTGGELDFLAGMGPENVEEFGAALAGREALAPLLKREAAKLTGVTPEEVAEALGGLVSPVDKAYATGEVAGRMLASFTHGCANGTDGWADDDLAFTQHWGFDLQDITVPVSIWQGGQDRMVPFEHGQWLAAHVPGARAHLYDDEGHLSLWNKLDEVFDDLKERAGL</sequence>
<dbReference type="KEGG" id="nmes:H9L09_15865"/>
<reference evidence="2 3" key="1">
    <citation type="submission" date="2020-08" db="EMBL/GenBank/DDBJ databases">
        <title>Genome sequence of Nocardioides mesophilus KACC 16243T.</title>
        <authorList>
            <person name="Hyun D.-W."/>
            <person name="Bae J.-W."/>
        </authorList>
    </citation>
    <scope>NUCLEOTIDE SEQUENCE [LARGE SCALE GENOMIC DNA]</scope>
    <source>
        <strain evidence="2 3">KACC 16243</strain>
    </source>
</reference>
<protein>
    <submittedName>
        <fullName evidence="2">Alpha/beta hydrolase</fullName>
    </submittedName>
</protein>
<dbReference type="InterPro" id="IPR000073">
    <property type="entry name" value="AB_hydrolase_1"/>
</dbReference>
<organism evidence="2 3">
    <name type="scientific">Nocardioides mesophilus</name>
    <dbReference type="NCBI Taxonomy" id="433659"/>
    <lineage>
        <taxon>Bacteria</taxon>
        <taxon>Bacillati</taxon>
        <taxon>Actinomycetota</taxon>
        <taxon>Actinomycetes</taxon>
        <taxon>Propionibacteriales</taxon>
        <taxon>Nocardioidaceae</taxon>
        <taxon>Nocardioides</taxon>
    </lineage>
</organism>
<dbReference type="EMBL" id="CP060713">
    <property type="protein sequence ID" value="QNN51980.1"/>
    <property type="molecule type" value="Genomic_DNA"/>
</dbReference>
<dbReference type="SUPFAM" id="SSF53474">
    <property type="entry name" value="alpha/beta-Hydrolases"/>
    <property type="match status" value="1"/>
</dbReference>
<keyword evidence="3" id="KW-1185">Reference proteome</keyword>
<evidence type="ECO:0000259" key="1">
    <source>
        <dbReference type="Pfam" id="PF00561"/>
    </source>
</evidence>
<dbReference type="Pfam" id="PF00561">
    <property type="entry name" value="Abhydrolase_1"/>
    <property type="match status" value="1"/>
</dbReference>
<keyword evidence="2" id="KW-0378">Hydrolase</keyword>
<dbReference type="Gene3D" id="3.40.50.1820">
    <property type="entry name" value="alpha/beta hydrolase"/>
    <property type="match status" value="1"/>
</dbReference>
<proteinExistence type="predicted"/>
<dbReference type="RefSeq" id="WP_187577823.1">
    <property type="nucleotide sequence ID" value="NZ_CP060713.1"/>
</dbReference>
<evidence type="ECO:0000313" key="3">
    <source>
        <dbReference type="Proteomes" id="UP000515947"/>
    </source>
</evidence>
<dbReference type="InterPro" id="IPR029058">
    <property type="entry name" value="AB_hydrolase_fold"/>
</dbReference>
<dbReference type="GO" id="GO:0016787">
    <property type="term" value="F:hydrolase activity"/>
    <property type="evidence" value="ECO:0007669"/>
    <property type="project" value="UniProtKB-KW"/>
</dbReference>
<accession>A0A7G9R8Q5</accession>
<dbReference type="PANTHER" id="PTHR45763">
    <property type="entry name" value="HYDROLASE, ALPHA/BETA FOLD FAMILY PROTEIN, EXPRESSED-RELATED"/>
    <property type="match status" value="1"/>
</dbReference>
<dbReference type="AlphaFoldDB" id="A0A7G9R8Q5"/>
<evidence type="ECO:0000313" key="2">
    <source>
        <dbReference type="EMBL" id="QNN51980.1"/>
    </source>
</evidence>
<dbReference type="Proteomes" id="UP000515947">
    <property type="component" value="Chromosome"/>
</dbReference>
<name>A0A7G9R8Q5_9ACTN</name>
<dbReference type="PANTHER" id="PTHR45763:SF46">
    <property type="entry name" value="AB HYDROLASE-1 DOMAIN-CONTAINING PROTEIN"/>
    <property type="match status" value="1"/>
</dbReference>